<protein>
    <submittedName>
        <fullName evidence="1">Uncharacterized protein</fullName>
    </submittedName>
</protein>
<accession>A0A0A9A417</accession>
<reference evidence="1" key="1">
    <citation type="submission" date="2014-09" db="EMBL/GenBank/DDBJ databases">
        <authorList>
            <person name="Magalhaes I.L.F."/>
            <person name="Oliveira U."/>
            <person name="Santos F.R."/>
            <person name="Vidigal T.H.D.A."/>
            <person name="Brescovit A.D."/>
            <person name="Santos A.J."/>
        </authorList>
    </citation>
    <scope>NUCLEOTIDE SEQUENCE</scope>
    <source>
        <tissue evidence="1">Shoot tissue taken approximately 20 cm above the soil surface</tissue>
    </source>
</reference>
<dbReference type="EMBL" id="GBRH01256103">
    <property type="protein sequence ID" value="JAD41792.1"/>
    <property type="molecule type" value="Transcribed_RNA"/>
</dbReference>
<reference evidence="1" key="2">
    <citation type="journal article" date="2015" name="Data Brief">
        <title>Shoot transcriptome of the giant reed, Arundo donax.</title>
        <authorList>
            <person name="Barrero R.A."/>
            <person name="Guerrero F.D."/>
            <person name="Moolhuijzen P."/>
            <person name="Goolsby J.A."/>
            <person name="Tidwell J."/>
            <person name="Bellgard S.E."/>
            <person name="Bellgard M.I."/>
        </authorList>
    </citation>
    <scope>NUCLEOTIDE SEQUENCE</scope>
    <source>
        <tissue evidence="1">Shoot tissue taken approximately 20 cm above the soil surface</tissue>
    </source>
</reference>
<name>A0A0A9A417_ARUDO</name>
<evidence type="ECO:0000313" key="1">
    <source>
        <dbReference type="EMBL" id="JAD41792.1"/>
    </source>
</evidence>
<sequence>MMMMGLRFSCRPANTTWTCFRFVSSLVASESACLHLYYFLCQALSTVNLSFVM</sequence>
<organism evidence="1">
    <name type="scientific">Arundo donax</name>
    <name type="common">Giant reed</name>
    <name type="synonym">Donax arundinaceus</name>
    <dbReference type="NCBI Taxonomy" id="35708"/>
    <lineage>
        <taxon>Eukaryota</taxon>
        <taxon>Viridiplantae</taxon>
        <taxon>Streptophyta</taxon>
        <taxon>Embryophyta</taxon>
        <taxon>Tracheophyta</taxon>
        <taxon>Spermatophyta</taxon>
        <taxon>Magnoliopsida</taxon>
        <taxon>Liliopsida</taxon>
        <taxon>Poales</taxon>
        <taxon>Poaceae</taxon>
        <taxon>PACMAD clade</taxon>
        <taxon>Arundinoideae</taxon>
        <taxon>Arundineae</taxon>
        <taxon>Arundo</taxon>
    </lineage>
</organism>
<proteinExistence type="predicted"/>
<dbReference type="AlphaFoldDB" id="A0A0A9A417"/>